<sequence>MASFETKTALAGPASNYDVATEAVLISLIAVLAKQSENANSFIWEIENEVKARLSLNNRQESLGIAQEILSAVREKSLK</sequence>
<comment type="caution">
    <text evidence="1">The sequence shown here is derived from an EMBL/GenBank/DDBJ whole genome shotgun (WGS) entry which is preliminary data.</text>
</comment>
<dbReference type="AlphaFoldDB" id="A0A2G0PQZ7"/>
<evidence type="ECO:0000313" key="2">
    <source>
        <dbReference type="Proteomes" id="UP000225433"/>
    </source>
</evidence>
<protein>
    <submittedName>
        <fullName evidence="1">Uncharacterized protein</fullName>
    </submittedName>
</protein>
<reference evidence="1 2" key="1">
    <citation type="journal article" date="2017" name="Nat. Microbiol.">
        <title>Natural product diversity associated with the nematode symbionts Photorhabdus and Xenorhabdus.</title>
        <authorList>
            <person name="Tobias N.J."/>
            <person name="Wolff H."/>
            <person name="Djahanschiri B."/>
            <person name="Grundmann F."/>
            <person name="Kronenwerth M."/>
            <person name="Shi Y.M."/>
            <person name="Simonyi S."/>
            <person name="Grun P."/>
            <person name="Shapiro-Ilan D."/>
            <person name="Pidot S.J."/>
            <person name="Stinear T.P."/>
            <person name="Ebersberger I."/>
            <person name="Bode H.B."/>
        </authorList>
    </citation>
    <scope>NUCLEOTIDE SEQUENCE [LARGE SCALE GENOMIC DNA]</scope>
    <source>
        <strain evidence="1 2">DSM 17903</strain>
    </source>
</reference>
<evidence type="ECO:0000313" key="1">
    <source>
        <dbReference type="EMBL" id="PHM49329.1"/>
    </source>
</evidence>
<proteinExistence type="predicted"/>
<dbReference type="EMBL" id="NJAI01000061">
    <property type="protein sequence ID" value="PHM49329.1"/>
    <property type="molecule type" value="Genomic_DNA"/>
</dbReference>
<dbReference type="Proteomes" id="UP000225433">
    <property type="component" value="Unassembled WGS sequence"/>
</dbReference>
<gene>
    <name evidence="1" type="ORF">Xhom_05014</name>
</gene>
<name>A0A2G0PQZ7_XENHO</name>
<organism evidence="1 2">
    <name type="scientific">Xenorhabdus hominickii</name>
    <dbReference type="NCBI Taxonomy" id="351679"/>
    <lineage>
        <taxon>Bacteria</taxon>
        <taxon>Pseudomonadati</taxon>
        <taxon>Pseudomonadota</taxon>
        <taxon>Gammaproteobacteria</taxon>
        <taxon>Enterobacterales</taxon>
        <taxon>Morganellaceae</taxon>
        <taxon>Xenorhabdus</taxon>
    </lineage>
</organism>
<accession>A0A2G0PQZ7</accession>